<dbReference type="PANTHER" id="PTHR43200">
    <property type="entry name" value="PHOSPHATASE"/>
    <property type="match status" value="1"/>
</dbReference>
<gene>
    <name evidence="7" type="ORF">DDZ13_04025</name>
</gene>
<dbReference type="Gene3D" id="3.30.540.10">
    <property type="entry name" value="Fructose-1,6-Bisphosphatase, subunit A, domain 1"/>
    <property type="match status" value="1"/>
</dbReference>
<evidence type="ECO:0000256" key="3">
    <source>
        <dbReference type="ARBA" id="ARBA00022723"/>
    </source>
</evidence>
<feature type="binding site" evidence="6">
    <location>
        <position position="73"/>
    </location>
    <ligand>
        <name>Mg(2+)</name>
        <dbReference type="ChEBI" id="CHEBI:18420"/>
        <label>1</label>
        <note>catalytic</note>
    </ligand>
</feature>
<evidence type="ECO:0000256" key="5">
    <source>
        <dbReference type="ARBA" id="ARBA00022842"/>
    </source>
</evidence>
<proteinExistence type="inferred from homology"/>
<dbReference type="InterPro" id="IPR051090">
    <property type="entry name" value="Inositol_monoP_superfamily"/>
</dbReference>
<keyword evidence="5 6" id="KW-0460">Magnesium</keyword>
<dbReference type="PROSITE" id="PS00629">
    <property type="entry name" value="IMP_1"/>
    <property type="match status" value="1"/>
</dbReference>
<dbReference type="OrthoDB" id="9772456at2"/>
<keyword evidence="4" id="KW-0378">Hydrolase</keyword>
<evidence type="ECO:0000256" key="2">
    <source>
        <dbReference type="ARBA" id="ARBA00009759"/>
    </source>
</evidence>
<dbReference type="GO" id="GO:0000105">
    <property type="term" value="P:L-histidine biosynthetic process"/>
    <property type="evidence" value="ECO:0007669"/>
    <property type="project" value="TreeGrafter"/>
</dbReference>
<dbReference type="EMBL" id="QHJQ01000002">
    <property type="protein sequence ID" value="PXA05137.1"/>
    <property type="molecule type" value="Genomic_DNA"/>
</dbReference>
<keyword evidence="8" id="KW-1185">Reference proteome</keyword>
<feature type="binding site" evidence="6">
    <location>
        <position position="89"/>
    </location>
    <ligand>
        <name>Mg(2+)</name>
        <dbReference type="ChEBI" id="CHEBI:18420"/>
        <label>1</label>
        <note>catalytic</note>
    </ligand>
</feature>
<dbReference type="SUPFAM" id="SSF56655">
    <property type="entry name" value="Carbohydrate phosphatase"/>
    <property type="match status" value="1"/>
</dbReference>
<accession>A0A317ZLT7</accession>
<evidence type="ECO:0000256" key="4">
    <source>
        <dbReference type="ARBA" id="ARBA00022801"/>
    </source>
</evidence>
<comment type="similarity">
    <text evidence="2">Belongs to the inositol monophosphatase superfamily.</text>
</comment>
<dbReference type="PANTHER" id="PTHR43200:SF6">
    <property type="entry name" value="3'(2'),5'-BISPHOSPHATE NUCLEOTIDASE"/>
    <property type="match status" value="1"/>
</dbReference>
<keyword evidence="3 6" id="KW-0479">Metal-binding</keyword>
<dbReference type="GO" id="GO:0016791">
    <property type="term" value="F:phosphatase activity"/>
    <property type="evidence" value="ECO:0007669"/>
    <property type="project" value="UniProtKB-ARBA"/>
</dbReference>
<dbReference type="RefSeq" id="WP_110130138.1">
    <property type="nucleotide sequence ID" value="NZ_QHJQ01000002.1"/>
</dbReference>
<dbReference type="Proteomes" id="UP000247099">
    <property type="component" value="Unassembled WGS sequence"/>
</dbReference>
<protein>
    <submittedName>
        <fullName evidence="7">Histidinol-phosphatase</fullName>
    </submittedName>
</protein>
<feature type="binding site" evidence="6">
    <location>
        <position position="92"/>
    </location>
    <ligand>
        <name>Mg(2+)</name>
        <dbReference type="ChEBI" id="CHEBI:18420"/>
        <label>1</label>
        <note>catalytic</note>
    </ligand>
</feature>
<evidence type="ECO:0000313" key="7">
    <source>
        <dbReference type="EMBL" id="PXA05137.1"/>
    </source>
</evidence>
<evidence type="ECO:0000256" key="1">
    <source>
        <dbReference type="ARBA" id="ARBA00001946"/>
    </source>
</evidence>
<dbReference type="InterPro" id="IPR000760">
    <property type="entry name" value="Inositol_monophosphatase-like"/>
</dbReference>
<dbReference type="InParanoid" id="A0A317ZLT7"/>
<feature type="binding site" evidence="6">
    <location>
        <position position="213"/>
    </location>
    <ligand>
        <name>Mg(2+)</name>
        <dbReference type="ChEBI" id="CHEBI:18420"/>
        <label>1</label>
        <note>catalytic</note>
    </ligand>
</feature>
<organism evidence="7 8">
    <name type="scientific">Coraliomargarita sinensis</name>
    <dbReference type="NCBI Taxonomy" id="2174842"/>
    <lineage>
        <taxon>Bacteria</taxon>
        <taxon>Pseudomonadati</taxon>
        <taxon>Verrucomicrobiota</taxon>
        <taxon>Opitutia</taxon>
        <taxon>Puniceicoccales</taxon>
        <taxon>Coraliomargaritaceae</taxon>
        <taxon>Coraliomargarita</taxon>
    </lineage>
</organism>
<comment type="cofactor">
    <cofactor evidence="1 6">
        <name>Mg(2+)</name>
        <dbReference type="ChEBI" id="CHEBI:18420"/>
    </cofactor>
</comment>
<evidence type="ECO:0000256" key="6">
    <source>
        <dbReference type="PIRSR" id="PIRSR600760-2"/>
    </source>
</evidence>
<name>A0A317ZLT7_9BACT</name>
<dbReference type="GO" id="GO:0046872">
    <property type="term" value="F:metal ion binding"/>
    <property type="evidence" value="ECO:0007669"/>
    <property type="project" value="UniProtKB-KW"/>
</dbReference>
<comment type="caution">
    <text evidence="7">The sequence shown here is derived from an EMBL/GenBank/DDBJ whole genome shotgun (WGS) entry which is preliminary data.</text>
</comment>
<sequence length="261" mass="29004">MSEITRAQKDEFIEFIAYLCDEAAKEILPHYGPEVEIERKSDATPVTLADRNAEKRIREILAERYPEHGIIGEEYGREREDAEFVWVLDPVDGTKSFISGVPLFATLIALLHNGRPVIGAINQPVMKQMVIGDCETTTLNGKPVSGRPACQLNEATLCTTDPIRETLWQNKADWSALPPKTALYRSWGDAGGYILLCSGFIDIMCDPLMEIWDCAAIIPCLEGAGFKATGWKGGDAFDERCIIAAKEPLHNEVMATLYPER</sequence>
<dbReference type="PRINTS" id="PR00377">
    <property type="entry name" value="IMPHPHTASES"/>
</dbReference>
<dbReference type="Pfam" id="PF00459">
    <property type="entry name" value="Inositol_P"/>
    <property type="match status" value="1"/>
</dbReference>
<dbReference type="AlphaFoldDB" id="A0A317ZLT7"/>
<dbReference type="InterPro" id="IPR020583">
    <property type="entry name" value="Inositol_monoP_metal-BS"/>
</dbReference>
<reference evidence="7 8" key="1">
    <citation type="submission" date="2018-05" db="EMBL/GenBank/DDBJ databases">
        <title>Coraliomargarita sinensis sp. nov., isolated from a marine solar saltern.</title>
        <authorList>
            <person name="Zhou L.Y."/>
        </authorList>
    </citation>
    <scope>NUCLEOTIDE SEQUENCE [LARGE SCALE GENOMIC DNA]</scope>
    <source>
        <strain evidence="7 8">WN38</strain>
    </source>
</reference>
<dbReference type="Gene3D" id="3.40.190.80">
    <property type="match status" value="1"/>
</dbReference>
<evidence type="ECO:0000313" key="8">
    <source>
        <dbReference type="Proteomes" id="UP000247099"/>
    </source>
</evidence>